<dbReference type="OrthoDB" id="9775794at2"/>
<accession>A0A4R3MPX5</accession>
<keyword evidence="2" id="KW-0456">Lyase</keyword>
<organism evidence="4 5">
    <name type="scientific">Melghiribacillus thermohalophilus</name>
    <dbReference type="NCBI Taxonomy" id="1324956"/>
    <lineage>
        <taxon>Bacteria</taxon>
        <taxon>Bacillati</taxon>
        <taxon>Bacillota</taxon>
        <taxon>Bacilli</taxon>
        <taxon>Bacillales</taxon>
        <taxon>Bacillaceae</taxon>
        <taxon>Melghiribacillus</taxon>
    </lineage>
</organism>
<reference evidence="4 5" key="1">
    <citation type="submission" date="2019-03" db="EMBL/GenBank/DDBJ databases">
        <title>Genomic Encyclopedia of Type Strains, Phase IV (KMG-IV): sequencing the most valuable type-strain genomes for metagenomic binning, comparative biology and taxonomic classification.</title>
        <authorList>
            <person name="Goeker M."/>
        </authorList>
    </citation>
    <scope>NUCLEOTIDE SEQUENCE [LARGE SCALE GENOMIC DNA]</scope>
    <source>
        <strain evidence="4 5">DSM 25894</strain>
    </source>
</reference>
<evidence type="ECO:0000313" key="4">
    <source>
        <dbReference type="EMBL" id="TCT17593.1"/>
    </source>
</evidence>
<dbReference type="Gene3D" id="1.10.12.10">
    <property type="entry name" value="Lyase 2-enoyl-coa Hydratase, Chain A, domain 2"/>
    <property type="match status" value="1"/>
</dbReference>
<dbReference type="InterPro" id="IPR001753">
    <property type="entry name" value="Enoyl-CoA_hydra/iso"/>
</dbReference>
<dbReference type="GO" id="GO:0016836">
    <property type="term" value="F:hydro-lyase activity"/>
    <property type="evidence" value="ECO:0007669"/>
    <property type="project" value="UniProtKB-ARBA"/>
</dbReference>
<dbReference type="AlphaFoldDB" id="A0A4R3MPX5"/>
<dbReference type="PANTHER" id="PTHR11941">
    <property type="entry name" value="ENOYL-COA HYDRATASE-RELATED"/>
    <property type="match status" value="1"/>
</dbReference>
<comment type="caution">
    <text evidence="4">The sequence shown here is derived from an EMBL/GenBank/DDBJ whole genome shotgun (WGS) entry which is preliminary data.</text>
</comment>
<sequence>MSTVKLEYSTNHVGVLTLDRPEAANAFSLQLLNDLHHTLDKIEQNHELRALIITGNGQKAFCAGADLKEREHMNDNEVMATVRKIKDTITRIEDLEIPTIAAINGAAFGGGLELALGCDIRIASEQAKMGLTETSLGIIPGAGGTQRLSRIVGLGKAKYLILTATRLTSQEALDIGLVEEVVSGKFLMEKALEIAGAIAQNGPIGVKQAKKAIQLGFQTDLKTGLKIEEECYTKTIPTEDRKEGIRAFKEKRKPQYKGK</sequence>
<dbReference type="EMBL" id="SMAN01000027">
    <property type="protein sequence ID" value="TCT17593.1"/>
    <property type="molecule type" value="Genomic_DNA"/>
</dbReference>
<dbReference type="InterPro" id="IPR029045">
    <property type="entry name" value="ClpP/crotonase-like_dom_sf"/>
</dbReference>
<dbReference type="Pfam" id="PF00378">
    <property type="entry name" value="ECH_1"/>
    <property type="match status" value="1"/>
</dbReference>
<proteinExistence type="inferred from homology"/>
<dbReference type="InterPro" id="IPR018376">
    <property type="entry name" value="Enoyl-CoA_hyd/isom_CS"/>
</dbReference>
<name>A0A4R3MPX5_9BACI</name>
<evidence type="ECO:0000256" key="2">
    <source>
        <dbReference type="ARBA" id="ARBA00023239"/>
    </source>
</evidence>
<dbReference type="RefSeq" id="WP_132372897.1">
    <property type="nucleotide sequence ID" value="NZ_SMAN01000027.1"/>
</dbReference>
<evidence type="ECO:0000256" key="3">
    <source>
        <dbReference type="RuleBase" id="RU003707"/>
    </source>
</evidence>
<evidence type="ECO:0000256" key="1">
    <source>
        <dbReference type="ARBA" id="ARBA00005254"/>
    </source>
</evidence>
<dbReference type="PANTHER" id="PTHR11941:SF54">
    <property type="entry name" value="ENOYL-COA HYDRATASE, MITOCHONDRIAL"/>
    <property type="match status" value="1"/>
</dbReference>
<protein>
    <submittedName>
        <fullName evidence="4">Short chain enoyl-CoA hydratase</fullName>
    </submittedName>
</protein>
<dbReference type="GO" id="GO:0006635">
    <property type="term" value="P:fatty acid beta-oxidation"/>
    <property type="evidence" value="ECO:0007669"/>
    <property type="project" value="TreeGrafter"/>
</dbReference>
<evidence type="ECO:0000313" key="5">
    <source>
        <dbReference type="Proteomes" id="UP000294650"/>
    </source>
</evidence>
<comment type="similarity">
    <text evidence="1 3">Belongs to the enoyl-CoA hydratase/isomerase family.</text>
</comment>
<gene>
    <name evidence="4" type="ORF">EDD68_12711</name>
</gene>
<dbReference type="FunFam" id="1.10.12.10:FF:000001">
    <property type="entry name" value="Probable enoyl-CoA hydratase, mitochondrial"/>
    <property type="match status" value="1"/>
</dbReference>
<dbReference type="CDD" id="cd06558">
    <property type="entry name" value="crotonase-like"/>
    <property type="match status" value="1"/>
</dbReference>
<dbReference type="NCBIfam" id="NF005802">
    <property type="entry name" value="PRK07657.1"/>
    <property type="match status" value="1"/>
</dbReference>
<dbReference type="Proteomes" id="UP000294650">
    <property type="component" value="Unassembled WGS sequence"/>
</dbReference>
<dbReference type="PROSITE" id="PS00166">
    <property type="entry name" value="ENOYL_COA_HYDRATASE"/>
    <property type="match status" value="1"/>
</dbReference>
<keyword evidence="5" id="KW-1185">Reference proteome</keyword>
<dbReference type="InterPro" id="IPR014748">
    <property type="entry name" value="Enoyl-CoA_hydra_C"/>
</dbReference>
<dbReference type="Gene3D" id="3.90.226.10">
    <property type="entry name" value="2-enoyl-CoA Hydratase, Chain A, domain 1"/>
    <property type="match status" value="1"/>
</dbReference>
<dbReference type="SUPFAM" id="SSF52096">
    <property type="entry name" value="ClpP/crotonase"/>
    <property type="match status" value="1"/>
</dbReference>
<dbReference type="FunFam" id="3.90.226.10:FF:000009">
    <property type="entry name" value="Carnitinyl-CoA dehydratase"/>
    <property type="match status" value="1"/>
</dbReference>